<gene>
    <name evidence="2" type="ORF">BN13_820018</name>
</gene>
<evidence type="ECO:0000313" key="2">
    <source>
        <dbReference type="EMBL" id="CCI54797.1"/>
    </source>
</evidence>
<accession>A0A077MGU4</accession>
<feature type="compositionally biased region" description="Basic and acidic residues" evidence="1">
    <location>
        <begin position="169"/>
        <end position="191"/>
    </location>
</feature>
<dbReference type="EMBL" id="CAJC01000197">
    <property type="protein sequence ID" value="CCI54797.1"/>
    <property type="molecule type" value="Genomic_DNA"/>
</dbReference>
<organism evidence="2 3">
    <name type="scientific">Nostocoides jenkinsii Ben 74</name>
    <dbReference type="NCBI Taxonomy" id="1193518"/>
    <lineage>
        <taxon>Bacteria</taxon>
        <taxon>Bacillati</taxon>
        <taxon>Actinomycetota</taxon>
        <taxon>Actinomycetes</taxon>
        <taxon>Micrococcales</taxon>
        <taxon>Intrasporangiaceae</taxon>
        <taxon>Nostocoides</taxon>
    </lineage>
</organism>
<dbReference type="Proteomes" id="UP000035720">
    <property type="component" value="Unassembled WGS sequence"/>
</dbReference>
<dbReference type="AntiFam" id="ANF00012">
    <property type="entry name" value="tRNA translation"/>
</dbReference>
<feature type="compositionally biased region" description="Basic and acidic residues" evidence="1">
    <location>
        <begin position="116"/>
        <end position="140"/>
    </location>
</feature>
<evidence type="ECO:0000313" key="3">
    <source>
        <dbReference type="Proteomes" id="UP000035720"/>
    </source>
</evidence>
<proteinExistence type="predicted"/>
<feature type="region of interest" description="Disordered" evidence="1">
    <location>
        <begin position="167"/>
        <end position="220"/>
    </location>
</feature>
<sequence length="448" mass="46675">MDIGHARPGRARVIRREALGGAAGIDDLVRRVGSRGHHPQRARLDVAPASRGEVVDVGSVCARRGPVVGGVEVGSHDRHLGHASTPAGRHAGQGERLPGTTRQRPREEAAAGQRRPGIEHPGVDGEIRDVPISRGGDAEVHPGGGGPGEEGRGIRMAVVGPHIGAAVRTGDDVGEGRGRARRDLPPDRGHLGDAVAARVEDEQFGPRGRDEDSAIGQHGEPLVQRRAAHRGVVHERAMHSRWPLRRSTTSSMPPTACETVTASGCPFAPLVSATLPSSVSVMGPLANRTSGPPRTGRAAGPALVGLAVGWVGGGVGVLRLVPDAELADPEGASCRSPKASQPTTAIITTAKRAATSRRGTVRPRGDAIMVPPCRAKKSPHSRWERMGRGGVSDGARTRDILDHNQVLYLLSYAHHVGPIAAVVPGPGAPSGTRTPNPLIKSQLLCQLS</sequence>
<feature type="region of interest" description="Disordered" evidence="1">
    <location>
        <begin position="72"/>
        <end position="152"/>
    </location>
</feature>
<keyword evidence="3" id="KW-1185">Reference proteome</keyword>
<reference evidence="2 3" key="1">
    <citation type="journal article" date="2013" name="ISME J.">
        <title>A metabolic model for members of the genus Tetrasphaera involved in enhanced biological phosphorus removal.</title>
        <authorList>
            <person name="Kristiansen R."/>
            <person name="Nguyen H.T.T."/>
            <person name="Saunders A.M."/>
            <person name="Nielsen J.L."/>
            <person name="Wimmer R."/>
            <person name="Le V.Q."/>
            <person name="McIlroy S.J."/>
            <person name="Petrovski S."/>
            <person name="Seviour R.J."/>
            <person name="Calteau A."/>
            <person name="Nielsen K.L."/>
            <person name="Nielsen P.H."/>
        </authorList>
    </citation>
    <scope>NUCLEOTIDE SEQUENCE [LARGE SCALE GENOMIC DNA]</scope>
    <source>
        <strain evidence="2 3">Ben 74</strain>
    </source>
</reference>
<comment type="caution">
    <text evidence="2">The sequence shown here is derived from an EMBL/GenBank/DDBJ whole genome shotgun (WGS) entry which is preliminary data.</text>
</comment>
<dbReference type="AlphaFoldDB" id="A0A077MGU4"/>
<protein>
    <submittedName>
        <fullName evidence="2">Uncharacterized protein</fullName>
    </submittedName>
</protein>
<evidence type="ECO:0000256" key="1">
    <source>
        <dbReference type="SAM" id="MobiDB-lite"/>
    </source>
</evidence>
<name>A0A077MGU4_9MICO</name>